<dbReference type="RefSeq" id="WP_227774881.1">
    <property type="nucleotide sequence ID" value="NZ_BAABKX010000001.1"/>
</dbReference>
<reference evidence="4 5" key="1">
    <citation type="journal article" date="2019" name="Int. J. Syst. Evol. Microbiol.">
        <title>The Global Catalogue of Microorganisms (GCM) 10K type strain sequencing project: providing services to taxonomists for standard genome sequencing and annotation.</title>
        <authorList>
            <consortium name="The Broad Institute Genomics Platform"/>
            <consortium name="The Broad Institute Genome Sequencing Center for Infectious Disease"/>
            <person name="Wu L."/>
            <person name="Ma J."/>
        </authorList>
    </citation>
    <scope>NUCLEOTIDE SEQUENCE [LARGE SCALE GENOMIC DNA]</scope>
    <source>
        <strain evidence="4 5">JCM 17504</strain>
    </source>
</reference>
<dbReference type="InterPro" id="IPR055739">
    <property type="entry name" value="DUF7315"/>
</dbReference>
<protein>
    <recommendedName>
        <fullName evidence="3">DUF7315 domain-containing protein</fullName>
    </recommendedName>
</protein>
<comment type="caution">
    <text evidence="4">The sequence shown here is derived from an EMBL/GenBank/DDBJ whole genome shotgun (WGS) entry which is preliminary data.</text>
</comment>
<evidence type="ECO:0000313" key="4">
    <source>
        <dbReference type="EMBL" id="GAA5040809.1"/>
    </source>
</evidence>
<feature type="transmembrane region" description="Helical" evidence="2">
    <location>
        <begin position="45"/>
        <end position="66"/>
    </location>
</feature>
<evidence type="ECO:0000313" key="5">
    <source>
        <dbReference type="Proteomes" id="UP001501729"/>
    </source>
</evidence>
<gene>
    <name evidence="4" type="ORF">GCM10025751_02030</name>
</gene>
<keyword evidence="2" id="KW-0812">Transmembrane</keyword>
<evidence type="ECO:0000256" key="1">
    <source>
        <dbReference type="SAM" id="MobiDB-lite"/>
    </source>
</evidence>
<keyword evidence="2" id="KW-1133">Transmembrane helix</keyword>
<proteinExistence type="predicted"/>
<sequence>MSSRDDESETSYSAFEDESDGNDAPNTNESSTGIASRDVVVPLQLYKIVTVFSTMFAVFTVVGGFIALDFATNRASAPISEVNYSLAIFGLLLIVAGTVVYAFSTRFRAEGMGKSKDDSDEPSNNG</sequence>
<feature type="domain" description="DUF7315" evidence="3">
    <location>
        <begin position="37"/>
        <end position="121"/>
    </location>
</feature>
<accession>A0AAV3UB39</accession>
<evidence type="ECO:0000259" key="3">
    <source>
        <dbReference type="Pfam" id="PF23997"/>
    </source>
</evidence>
<keyword evidence="2" id="KW-0472">Membrane</keyword>
<evidence type="ECO:0000256" key="2">
    <source>
        <dbReference type="SAM" id="Phobius"/>
    </source>
</evidence>
<dbReference type="GeneID" id="68614899"/>
<feature type="region of interest" description="Disordered" evidence="1">
    <location>
        <begin position="1"/>
        <end position="33"/>
    </location>
</feature>
<feature type="transmembrane region" description="Helical" evidence="2">
    <location>
        <begin position="86"/>
        <end position="104"/>
    </location>
</feature>
<name>A0AAV3UB39_9EURY</name>
<dbReference type="AlphaFoldDB" id="A0AAV3UB39"/>
<dbReference type="Pfam" id="PF23997">
    <property type="entry name" value="DUF7315"/>
    <property type="match status" value="1"/>
</dbReference>
<dbReference type="Proteomes" id="UP001501729">
    <property type="component" value="Unassembled WGS sequence"/>
</dbReference>
<keyword evidence="5" id="KW-1185">Reference proteome</keyword>
<feature type="compositionally biased region" description="Polar residues" evidence="1">
    <location>
        <begin position="24"/>
        <end position="33"/>
    </location>
</feature>
<organism evidence="4 5">
    <name type="scientific">Haladaptatus pallidirubidus</name>
    <dbReference type="NCBI Taxonomy" id="1008152"/>
    <lineage>
        <taxon>Archaea</taxon>
        <taxon>Methanobacteriati</taxon>
        <taxon>Methanobacteriota</taxon>
        <taxon>Stenosarchaea group</taxon>
        <taxon>Halobacteria</taxon>
        <taxon>Halobacteriales</taxon>
        <taxon>Haladaptataceae</taxon>
        <taxon>Haladaptatus</taxon>
    </lineage>
</organism>
<dbReference type="EMBL" id="BAABKX010000001">
    <property type="protein sequence ID" value="GAA5040809.1"/>
    <property type="molecule type" value="Genomic_DNA"/>
</dbReference>